<dbReference type="Proteomes" id="UP000596742">
    <property type="component" value="Unassembled WGS sequence"/>
</dbReference>
<evidence type="ECO:0000313" key="2">
    <source>
        <dbReference type="Proteomes" id="UP000596742"/>
    </source>
</evidence>
<dbReference type="InterPro" id="IPR017943">
    <property type="entry name" value="Bactericidal_perm-incr_a/b_dom"/>
</dbReference>
<gene>
    <name evidence="1" type="ORF">MGAL_10B066652</name>
</gene>
<dbReference type="AlphaFoldDB" id="A0A8B6D014"/>
<reference evidence="1" key="1">
    <citation type="submission" date="2018-11" db="EMBL/GenBank/DDBJ databases">
        <authorList>
            <person name="Alioto T."/>
            <person name="Alioto T."/>
        </authorList>
    </citation>
    <scope>NUCLEOTIDE SEQUENCE</scope>
</reference>
<dbReference type="Gene3D" id="3.15.10.10">
    <property type="entry name" value="Bactericidal permeability-increasing protein, domain 1"/>
    <property type="match status" value="1"/>
</dbReference>
<organism evidence="1 2">
    <name type="scientific">Mytilus galloprovincialis</name>
    <name type="common">Mediterranean mussel</name>
    <dbReference type="NCBI Taxonomy" id="29158"/>
    <lineage>
        <taxon>Eukaryota</taxon>
        <taxon>Metazoa</taxon>
        <taxon>Spiralia</taxon>
        <taxon>Lophotrochozoa</taxon>
        <taxon>Mollusca</taxon>
        <taxon>Bivalvia</taxon>
        <taxon>Autobranchia</taxon>
        <taxon>Pteriomorphia</taxon>
        <taxon>Mytilida</taxon>
        <taxon>Mytiloidea</taxon>
        <taxon>Mytilidae</taxon>
        <taxon>Mytilinae</taxon>
        <taxon>Mytilus</taxon>
    </lineage>
</organism>
<evidence type="ECO:0000313" key="1">
    <source>
        <dbReference type="EMBL" id="VDI11572.1"/>
    </source>
</evidence>
<dbReference type="SUPFAM" id="SSF55394">
    <property type="entry name" value="Bactericidal permeability-increasing protein, BPI"/>
    <property type="match status" value="1"/>
</dbReference>
<name>A0A8B6D014_MYTGA</name>
<sequence length="95" mass="10863">RLLFIRFRESGTLRASVANVQFSIILNMQTFRTTYCYDSIGSFNVALKGKLLAWIVRTFVNVDKLLKRKHKGQICKAVSKAINKQSSRISRIIQG</sequence>
<feature type="non-terminal residue" evidence="1">
    <location>
        <position position="95"/>
    </location>
</feature>
<proteinExistence type="predicted"/>
<keyword evidence="2" id="KW-1185">Reference proteome</keyword>
<dbReference type="EMBL" id="UYJE01002532">
    <property type="protein sequence ID" value="VDI11572.1"/>
    <property type="molecule type" value="Genomic_DNA"/>
</dbReference>
<protein>
    <submittedName>
        <fullName evidence="1">Uncharacterized protein</fullName>
    </submittedName>
</protein>
<accession>A0A8B6D014</accession>
<dbReference type="GO" id="GO:0008289">
    <property type="term" value="F:lipid binding"/>
    <property type="evidence" value="ECO:0007669"/>
    <property type="project" value="InterPro"/>
</dbReference>
<comment type="caution">
    <text evidence="1">The sequence shown here is derived from an EMBL/GenBank/DDBJ whole genome shotgun (WGS) entry which is preliminary data.</text>
</comment>